<organism evidence="2 3">
    <name type="scientific">Sporotomaculum syntrophicum</name>
    <dbReference type="NCBI Taxonomy" id="182264"/>
    <lineage>
        <taxon>Bacteria</taxon>
        <taxon>Bacillati</taxon>
        <taxon>Bacillota</taxon>
        <taxon>Clostridia</taxon>
        <taxon>Eubacteriales</taxon>
        <taxon>Desulfallaceae</taxon>
        <taxon>Sporotomaculum</taxon>
    </lineage>
</organism>
<dbReference type="GO" id="GO:0102296">
    <property type="term" value="F:4,5-9,10-diseco-3-hydroxy-5,9,17-trioxoandrosta-1(10),2-diene-4-oate hydrolase activity"/>
    <property type="evidence" value="ECO:0007669"/>
    <property type="project" value="UniProtKB-EC"/>
</dbReference>
<evidence type="ECO:0000259" key="1">
    <source>
        <dbReference type="Pfam" id="PF12697"/>
    </source>
</evidence>
<comment type="caution">
    <text evidence="2">The sequence shown here is derived from an EMBL/GenBank/DDBJ whole genome shotgun (WGS) entry which is preliminary data.</text>
</comment>
<dbReference type="RefSeq" id="WP_161822717.1">
    <property type="nucleotide sequence ID" value="NZ_LSRS01000005.1"/>
</dbReference>
<dbReference type="Pfam" id="PF12697">
    <property type="entry name" value="Abhydrolase_6"/>
    <property type="match status" value="1"/>
</dbReference>
<name>A0A9D2WNG9_9FIRM</name>
<dbReference type="PANTHER" id="PTHR43798">
    <property type="entry name" value="MONOACYLGLYCEROL LIPASE"/>
    <property type="match status" value="1"/>
</dbReference>
<keyword evidence="2" id="KW-0378">Hydrolase</keyword>
<keyword evidence="3" id="KW-1185">Reference proteome</keyword>
<dbReference type="OrthoDB" id="9775557at2"/>
<dbReference type="Proteomes" id="UP000798488">
    <property type="component" value="Unassembled WGS sequence"/>
</dbReference>
<dbReference type="PRINTS" id="PR00111">
    <property type="entry name" value="ABHYDROLASE"/>
</dbReference>
<dbReference type="EMBL" id="LSRS01000005">
    <property type="protein sequence ID" value="KAF1084660.1"/>
    <property type="molecule type" value="Genomic_DNA"/>
</dbReference>
<dbReference type="SUPFAM" id="SSF53474">
    <property type="entry name" value="alpha/beta-Hydrolases"/>
    <property type="match status" value="1"/>
</dbReference>
<dbReference type="EC" id="3.7.1.17" evidence="2"/>
<feature type="domain" description="AB hydrolase-1" evidence="1">
    <location>
        <begin position="26"/>
        <end position="237"/>
    </location>
</feature>
<protein>
    <submittedName>
        <fullName evidence="2">4,5:9,10-diseco-3-hydroxy-5,9, 17-trioxoandrosta-1(10),2-diene-4-oate hydrolase</fullName>
        <ecNumber evidence="2">3.7.1.17</ecNumber>
    </submittedName>
</protein>
<proteinExistence type="predicted"/>
<dbReference type="Gene3D" id="3.40.50.1820">
    <property type="entry name" value="alpha/beta hydrolase"/>
    <property type="match status" value="1"/>
</dbReference>
<accession>A0A9D2WNG9</accession>
<reference evidence="2" key="1">
    <citation type="submission" date="2016-02" db="EMBL/GenBank/DDBJ databases">
        <title>Draft Genome Sequence of Sporotomaculum syntrophicum Strain FB, a Syntrophic Benzoate Degrader.</title>
        <authorList>
            <person name="Nobu M.K."/>
            <person name="Narihiro T."/>
            <person name="Qiu Y.-L."/>
            <person name="Ohashi A."/>
            <person name="Liu W.-T."/>
            <person name="Yuji S."/>
        </authorList>
    </citation>
    <scope>NUCLEOTIDE SEQUENCE</scope>
    <source>
        <strain evidence="2">FB</strain>
    </source>
</reference>
<evidence type="ECO:0000313" key="2">
    <source>
        <dbReference type="EMBL" id="KAF1084660.1"/>
    </source>
</evidence>
<dbReference type="InterPro" id="IPR050266">
    <property type="entry name" value="AB_hydrolase_sf"/>
</dbReference>
<dbReference type="InterPro" id="IPR000073">
    <property type="entry name" value="AB_hydrolase_1"/>
</dbReference>
<dbReference type="PANTHER" id="PTHR43798:SF33">
    <property type="entry name" value="HYDROLASE, PUTATIVE (AFU_ORTHOLOGUE AFUA_2G14860)-RELATED"/>
    <property type="match status" value="1"/>
</dbReference>
<dbReference type="InterPro" id="IPR029058">
    <property type="entry name" value="AB_hydrolase_fold"/>
</dbReference>
<dbReference type="AlphaFoldDB" id="A0A9D2WNG9"/>
<evidence type="ECO:0000313" key="3">
    <source>
        <dbReference type="Proteomes" id="UP000798488"/>
    </source>
</evidence>
<dbReference type="GO" id="GO:0016020">
    <property type="term" value="C:membrane"/>
    <property type="evidence" value="ECO:0007669"/>
    <property type="project" value="TreeGrafter"/>
</dbReference>
<sequence length="256" mass="28451">MPKVVIDGKMYNYDAGIPQQNTKCAIIFIHGAGGSHKHWTNQTTGLGKKFLTIAVDLPGHGESEGEPFDYLEGYSNFLYDFAERVLGTRFVLASHSMGGAIAMDFALRFPEQLSGLILVGTGARMRVSPYILNLFAPGKSFPDFVNFRNSDAANPELFKQAGIDEIYYHDFLFCDGFNYKDRIKDIATPTLIIGATEDPIKPLKCSQYMADNIPNSQLRIIEQAGHLMMLEKPQEVNHCIEEFITGMVCKGVSEHG</sequence>
<gene>
    <name evidence="2" type="primary">hsaD</name>
    <name evidence="2" type="ORF">SPSYN_02438</name>
</gene>